<feature type="transmembrane region" description="Helical" evidence="1">
    <location>
        <begin position="33"/>
        <end position="53"/>
    </location>
</feature>
<dbReference type="Proteomes" id="UP000800038">
    <property type="component" value="Unassembled WGS sequence"/>
</dbReference>
<proteinExistence type="predicted"/>
<keyword evidence="1" id="KW-0472">Membrane</keyword>
<sequence length="73" mass="7880">MLLAANSTFSLVPAANYTMPVTNTDPWRPTVDTYTNIAIGMIGITIAILQLLLGDRIARGIHCEFGRDSDVDG</sequence>
<dbReference type="EMBL" id="ML976018">
    <property type="protein sequence ID" value="KAF1944259.1"/>
    <property type="molecule type" value="Genomic_DNA"/>
</dbReference>
<gene>
    <name evidence="2" type="ORF">EJ02DRAFT_452627</name>
</gene>
<keyword evidence="3" id="KW-1185">Reference proteome</keyword>
<protein>
    <submittedName>
        <fullName evidence="2">Uncharacterized protein</fullName>
    </submittedName>
</protein>
<dbReference type="AlphaFoldDB" id="A0A6A5SY11"/>
<evidence type="ECO:0000256" key="1">
    <source>
        <dbReference type="SAM" id="Phobius"/>
    </source>
</evidence>
<evidence type="ECO:0000313" key="2">
    <source>
        <dbReference type="EMBL" id="KAF1944259.1"/>
    </source>
</evidence>
<evidence type="ECO:0000313" key="3">
    <source>
        <dbReference type="Proteomes" id="UP000800038"/>
    </source>
</evidence>
<keyword evidence="1" id="KW-0812">Transmembrane</keyword>
<accession>A0A6A5SY11</accession>
<organism evidence="2 3">
    <name type="scientific">Clathrospora elynae</name>
    <dbReference type="NCBI Taxonomy" id="706981"/>
    <lineage>
        <taxon>Eukaryota</taxon>
        <taxon>Fungi</taxon>
        <taxon>Dikarya</taxon>
        <taxon>Ascomycota</taxon>
        <taxon>Pezizomycotina</taxon>
        <taxon>Dothideomycetes</taxon>
        <taxon>Pleosporomycetidae</taxon>
        <taxon>Pleosporales</taxon>
        <taxon>Diademaceae</taxon>
        <taxon>Clathrospora</taxon>
    </lineage>
</organism>
<reference evidence="2" key="1">
    <citation type="journal article" date="2020" name="Stud. Mycol.">
        <title>101 Dothideomycetes genomes: a test case for predicting lifestyles and emergence of pathogens.</title>
        <authorList>
            <person name="Haridas S."/>
            <person name="Albert R."/>
            <person name="Binder M."/>
            <person name="Bloem J."/>
            <person name="Labutti K."/>
            <person name="Salamov A."/>
            <person name="Andreopoulos B."/>
            <person name="Baker S."/>
            <person name="Barry K."/>
            <person name="Bills G."/>
            <person name="Bluhm B."/>
            <person name="Cannon C."/>
            <person name="Castanera R."/>
            <person name="Culley D."/>
            <person name="Daum C."/>
            <person name="Ezra D."/>
            <person name="Gonzalez J."/>
            <person name="Henrissat B."/>
            <person name="Kuo A."/>
            <person name="Liang C."/>
            <person name="Lipzen A."/>
            <person name="Lutzoni F."/>
            <person name="Magnuson J."/>
            <person name="Mondo S."/>
            <person name="Nolan M."/>
            <person name="Ohm R."/>
            <person name="Pangilinan J."/>
            <person name="Park H.-J."/>
            <person name="Ramirez L."/>
            <person name="Alfaro M."/>
            <person name="Sun H."/>
            <person name="Tritt A."/>
            <person name="Yoshinaga Y."/>
            <person name="Zwiers L.-H."/>
            <person name="Turgeon B."/>
            <person name="Goodwin S."/>
            <person name="Spatafora J."/>
            <person name="Crous P."/>
            <person name="Grigoriev I."/>
        </authorList>
    </citation>
    <scope>NUCLEOTIDE SEQUENCE</scope>
    <source>
        <strain evidence="2">CBS 161.51</strain>
    </source>
</reference>
<name>A0A6A5SY11_9PLEO</name>
<keyword evidence="1" id="KW-1133">Transmembrane helix</keyword>